<evidence type="ECO:0000256" key="5">
    <source>
        <dbReference type="ARBA" id="ARBA00022970"/>
    </source>
</evidence>
<feature type="transmembrane region" description="Helical" evidence="8">
    <location>
        <begin position="44"/>
        <end position="65"/>
    </location>
</feature>
<keyword evidence="3" id="KW-1003">Cell membrane</keyword>
<keyword evidence="6 8" id="KW-1133">Transmembrane helix</keyword>
<dbReference type="NCBIfam" id="TIGR01726">
    <property type="entry name" value="HEQRo_perm_3TM"/>
    <property type="match status" value="1"/>
</dbReference>
<keyword evidence="7 8" id="KW-0472">Membrane</keyword>
<organism evidence="10 11">
    <name type="scientific">Gordonia jacobaea</name>
    <dbReference type="NCBI Taxonomy" id="122202"/>
    <lineage>
        <taxon>Bacteria</taxon>
        <taxon>Bacillati</taxon>
        <taxon>Actinomycetota</taxon>
        <taxon>Actinomycetes</taxon>
        <taxon>Mycobacteriales</taxon>
        <taxon>Gordoniaceae</taxon>
        <taxon>Gordonia</taxon>
    </lineage>
</organism>
<keyword evidence="5" id="KW-0029">Amino-acid transport</keyword>
<keyword evidence="2 8" id="KW-0813">Transport</keyword>
<feature type="domain" description="ABC transmembrane type-1" evidence="9">
    <location>
        <begin position="6"/>
        <end position="194"/>
    </location>
</feature>
<name>A0ABR5IB46_9ACTN</name>
<dbReference type="InterPro" id="IPR043429">
    <property type="entry name" value="ArtM/GltK/GlnP/TcyL/YhdX-like"/>
</dbReference>
<evidence type="ECO:0000259" key="9">
    <source>
        <dbReference type="PROSITE" id="PS50928"/>
    </source>
</evidence>
<feature type="transmembrane region" description="Helical" evidence="8">
    <location>
        <begin position="173"/>
        <end position="193"/>
    </location>
</feature>
<comment type="caution">
    <text evidence="10">The sequence shown here is derived from an EMBL/GenBank/DDBJ whole genome shotgun (WGS) entry which is preliminary data.</text>
</comment>
<evidence type="ECO:0000313" key="10">
    <source>
        <dbReference type="EMBL" id="KNA90880.1"/>
    </source>
</evidence>
<feature type="transmembrane region" description="Helical" evidence="8">
    <location>
        <begin position="12"/>
        <end position="32"/>
    </location>
</feature>
<dbReference type="PANTHER" id="PTHR30614">
    <property type="entry name" value="MEMBRANE COMPONENT OF AMINO ACID ABC TRANSPORTER"/>
    <property type="match status" value="1"/>
</dbReference>
<dbReference type="Proteomes" id="UP000037247">
    <property type="component" value="Unassembled WGS sequence"/>
</dbReference>
<dbReference type="InterPro" id="IPR010065">
    <property type="entry name" value="AA_ABC_transptr_permease_3TM"/>
</dbReference>
<dbReference type="EMBL" id="LDTZ01000018">
    <property type="protein sequence ID" value="KNA90880.1"/>
    <property type="molecule type" value="Genomic_DNA"/>
</dbReference>
<accession>A0ABR5IB46</accession>
<dbReference type="InterPro" id="IPR000515">
    <property type="entry name" value="MetI-like"/>
</dbReference>
<evidence type="ECO:0000256" key="7">
    <source>
        <dbReference type="ARBA" id="ARBA00023136"/>
    </source>
</evidence>
<evidence type="ECO:0000256" key="3">
    <source>
        <dbReference type="ARBA" id="ARBA00022475"/>
    </source>
</evidence>
<dbReference type="PROSITE" id="PS50928">
    <property type="entry name" value="ABC_TM1"/>
    <property type="match status" value="1"/>
</dbReference>
<evidence type="ECO:0000256" key="6">
    <source>
        <dbReference type="ARBA" id="ARBA00022989"/>
    </source>
</evidence>
<dbReference type="CDD" id="cd06261">
    <property type="entry name" value="TM_PBP2"/>
    <property type="match status" value="1"/>
</dbReference>
<evidence type="ECO:0000256" key="4">
    <source>
        <dbReference type="ARBA" id="ARBA00022692"/>
    </source>
</evidence>
<proteinExistence type="inferred from homology"/>
<dbReference type="PANTHER" id="PTHR30614:SF0">
    <property type="entry name" value="L-CYSTINE TRANSPORT SYSTEM PERMEASE PROTEIN TCYL"/>
    <property type="match status" value="1"/>
</dbReference>
<gene>
    <name evidence="10" type="ORF">ABW18_14270</name>
</gene>
<dbReference type="Pfam" id="PF00528">
    <property type="entry name" value="BPD_transp_1"/>
    <property type="match status" value="1"/>
</dbReference>
<sequence length="207" mass="22420">MAKATITVTIPLAAISFVIGLVIALVVALARLSQTRVINWLARVYISIVRGTPLLVQLFIIFYALPELGIKVPPFPAAVVAFSLNVGGYAAEIIRSAILSVPKGQTEAAQTIGMNYRTTMRRIILPQAARNAVPGLSNTLISLVKDTSLASTILVTELLRVAQLAAAPTFEFFALYTTAAIYYWIVCMVLSALQNRLESRLGRFVTP</sequence>
<evidence type="ECO:0000313" key="11">
    <source>
        <dbReference type="Proteomes" id="UP000037247"/>
    </source>
</evidence>
<comment type="subcellular location">
    <subcellularLocation>
        <location evidence="1 8">Cell membrane</location>
        <topology evidence="1 8">Multi-pass membrane protein</topology>
    </subcellularLocation>
</comment>
<dbReference type="SUPFAM" id="SSF161098">
    <property type="entry name" value="MetI-like"/>
    <property type="match status" value="1"/>
</dbReference>
<keyword evidence="4 8" id="KW-0812">Transmembrane</keyword>
<evidence type="ECO:0000256" key="1">
    <source>
        <dbReference type="ARBA" id="ARBA00004651"/>
    </source>
</evidence>
<dbReference type="Gene3D" id="1.10.3720.10">
    <property type="entry name" value="MetI-like"/>
    <property type="match status" value="1"/>
</dbReference>
<evidence type="ECO:0000256" key="8">
    <source>
        <dbReference type="RuleBase" id="RU363032"/>
    </source>
</evidence>
<comment type="similarity">
    <text evidence="8">Belongs to the binding-protein-dependent transport system permease family.</text>
</comment>
<reference evidence="10 11" key="1">
    <citation type="submission" date="2015-05" db="EMBL/GenBank/DDBJ databases">
        <title>Draft genome sequence of the bacterium Gordonia jacobaea a new member of the Gordonia genus.</title>
        <authorList>
            <person name="Jimenez-Galisteo G."/>
            <person name="Dominguez A."/>
            <person name="Munoz E."/>
            <person name="Vinas M."/>
        </authorList>
    </citation>
    <scope>NUCLEOTIDE SEQUENCE [LARGE SCALE GENOMIC DNA]</scope>
    <source>
        <strain evidence="11">mv1</strain>
    </source>
</reference>
<protein>
    <submittedName>
        <fullName evidence="10">Amino acid ABC transporter permease</fullName>
    </submittedName>
</protein>
<dbReference type="InterPro" id="IPR035906">
    <property type="entry name" value="MetI-like_sf"/>
</dbReference>
<keyword evidence="11" id="KW-1185">Reference proteome</keyword>
<evidence type="ECO:0000256" key="2">
    <source>
        <dbReference type="ARBA" id="ARBA00022448"/>
    </source>
</evidence>